<evidence type="ECO:0000313" key="3">
    <source>
        <dbReference type="EMBL" id="KZW02947.1"/>
    </source>
</evidence>
<evidence type="ECO:0000256" key="2">
    <source>
        <dbReference type="SAM" id="MobiDB-lite"/>
    </source>
</evidence>
<dbReference type="AlphaFoldDB" id="A0A165Q1A9"/>
<organism evidence="3 4">
    <name type="scientific">Exidia glandulosa HHB12029</name>
    <dbReference type="NCBI Taxonomy" id="1314781"/>
    <lineage>
        <taxon>Eukaryota</taxon>
        <taxon>Fungi</taxon>
        <taxon>Dikarya</taxon>
        <taxon>Basidiomycota</taxon>
        <taxon>Agaricomycotina</taxon>
        <taxon>Agaricomycetes</taxon>
        <taxon>Auriculariales</taxon>
        <taxon>Exidiaceae</taxon>
        <taxon>Exidia</taxon>
    </lineage>
</organism>
<feature type="compositionally biased region" description="Acidic residues" evidence="2">
    <location>
        <begin position="319"/>
        <end position="328"/>
    </location>
</feature>
<sequence>MTPSSSDVVALLMTVEWVDRSQDGNALLWQRELRARQARERLWPYFRVFYRTTRSGREDPVVRSFLERWFRLAHLPLSDEGRAVMARHRMIVVAAFLEVARARYANLSDGNVLSGRRRVLDDAVCAAVLDYWGFVKDSDELNLEEQCVFRTHGSPLRHPLDLHWTGDLGDIGELGVPNPRMELAYLGLGSPLSSGQPDLSASEEPNDEDSFSDLTPLPSSGGFDAGDFGSPIGPPSMDMDVDVQTLDGPTSPPPQPGVEESDEETLEDWIRKPRRFTPPPIDVLEDSDDESPRGRRRVQRGVRDDRARSASPRRAELTAEVDELEDETIAGTSGPRDLGPPRTLARRAVGGRVVYRQDADVHCTHCLRVGADECFRLSVLRKREWRAGCDDCLSRKWPLGLPPAAPDSTPTASPERAVNPITSSVKQEIARLRDEIVGLRQKVEEMGGQLKESLERSAELQSQMEAVLWSGEL</sequence>
<feature type="compositionally biased region" description="Basic and acidic residues" evidence="2">
    <location>
        <begin position="301"/>
        <end position="317"/>
    </location>
</feature>
<accession>A0A165Q1A9</accession>
<dbReference type="InParanoid" id="A0A165Q1A9"/>
<gene>
    <name evidence="3" type="ORF">EXIGLDRAFT_703652</name>
</gene>
<protein>
    <submittedName>
        <fullName evidence="3">Uncharacterized protein</fullName>
    </submittedName>
</protein>
<feature type="coiled-coil region" evidence="1">
    <location>
        <begin position="422"/>
        <end position="449"/>
    </location>
</feature>
<keyword evidence="4" id="KW-1185">Reference proteome</keyword>
<keyword evidence="1" id="KW-0175">Coiled coil</keyword>
<dbReference type="EMBL" id="KV425886">
    <property type="protein sequence ID" value="KZW02947.1"/>
    <property type="molecule type" value="Genomic_DNA"/>
</dbReference>
<evidence type="ECO:0000313" key="4">
    <source>
        <dbReference type="Proteomes" id="UP000077266"/>
    </source>
</evidence>
<name>A0A165Q1A9_EXIGL</name>
<dbReference type="Proteomes" id="UP000077266">
    <property type="component" value="Unassembled WGS sequence"/>
</dbReference>
<feature type="compositionally biased region" description="Low complexity" evidence="2">
    <location>
        <begin position="219"/>
        <end position="230"/>
    </location>
</feature>
<feature type="region of interest" description="Disordered" evidence="2">
    <location>
        <begin position="187"/>
        <end position="343"/>
    </location>
</feature>
<evidence type="ECO:0000256" key="1">
    <source>
        <dbReference type="SAM" id="Coils"/>
    </source>
</evidence>
<proteinExistence type="predicted"/>
<reference evidence="3 4" key="1">
    <citation type="journal article" date="2016" name="Mol. Biol. Evol.">
        <title>Comparative Genomics of Early-Diverging Mushroom-Forming Fungi Provides Insights into the Origins of Lignocellulose Decay Capabilities.</title>
        <authorList>
            <person name="Nagy L.G."/>
            <person name="Riley R."/>
            <person name="Tritt A."/>
            <person name="Adam C."/>
            <person name="Daum C."/>
            <person name="Floudas D."/>
            <person name="Sun H."/>
            <person name="Yadav J.S."/>
            <person name="Pangilinan J."/>
            <person name="Larsson K.H."/>
            <person name="Matsuura K."/>
            <person name="Barry K."/>
            <person name="Labutti K."/>
            <person name="Kuo R."/>
            <person name="Ohm R.A."/>
            <person name="Bhattacharya S.S."/>
            <person name="Shirouzu T."/>
            <person name="Yoshinaga Y."/>
            <person name="Martin F.M."/>
            <person name="Grigoriev I.V."/>
            <person name="Hibbett D.S."/>
        </authorList>
    </citation>
    <scope>NUCLEOTIDE SEQUENCE [LARGE SCALE GENOMIC DNA]</scope>
    <source>
        <strain evidence="3 4">HHB12029</strain>
    </source>
</reference>